<keyword evidence="1" id="KW-0813">Transport</keyword>
<dbReference type="EMBL" id="LLXX01000236">
    <property type="protein sequence ID" value="KRQ90411.1"/>
    <property type="molecule type" value="Genomic_DNA"/>
</dbReference>
<evidence type="ECO:0000256" key="2">
    <source>
        <dbReference type="ARBA" id="ARBA00023136"/>
    </source>
</evidence>
<evidence type="ECO:0000313" key="6">
    <source>
        <dbReference type="Proteomes" id="UP000051913"/>
    </source>
</evidence>
<evidence type="ECO:0000256" key="1">
    <source>
        <dbReference type="ARBA" id="ARBA00022448"/>
    </source>
</evidence>
<keyword evidence="6" id="KW-1185">Reference proteome</keyword>
<dbReference type="SMART" id="SM00965">
    <property type="entry name" value="STN"/>
    <property type="match status" value="1"/>
</dbReference>
<dbReference type="GO" id="GO:0019867">
    <property type="term" value="C:outer membrane"/>
    <property type="evidence" value="ECO:0007669"/>
    <property type="project" value="InterPro"/>
</dbReference>
<feature type="domain" description="Secretin/TonB short N-terminal" evidence="4">
    <location>
        <begin position="51"/>
        <end position="102"/>
    </location>
</feature>
<reference evidence="5 6" key="1">
    <citation type="submission" date="2014-03" db="EMBL/GenBank/DDBJ databases">
        <title>Bradyrhizobium valentinum sp. nov., isolated from effective nodules of Lupinus mariae-josephae, a lupine endemic of basic-lime soils in Eastern Spain.</title>
        <authorList>
            <person name="Duran D."/>
            <person name="Rey L."/>
            <person name="Navarro A."/>
            <person name="Busquets A."/>
            <person name="Imperial J."/>
            <person name="Ruiz-Argueso T."/>
        </authorList>
    </citation>
    <scope>NUCLEOTIDE SEQUENCE [LARGE SCALE GENOMIC DNA]</scope>
    <source>
        <strain evidence="5 6">LmjM3</strain>
    </source>
</reference>
<evidence type="ECO:0000256" key="3">
    <source>
        <dbReference type="ARBA" id="ARBA00023237"/>
    </source>
</evidence>
<dbReference type="Proteomes" id="UP000051913">
    <property type="component" value="Unassembled WGS sequence"/>
</dbReference>
<dbReference type="OrthoDB" id="8137315at2"/>
<name>A0A0R3L6C7_9BRAD</name>
<keyword evidence="2" id="KW-0472">Membrane</keyword>
<dbReference type="SUPFAM" id="SSF74653">
    <property type="entry name" value="TolA/TonB C-terminal domain"/>
    <property type="match status" value="1"/>
</dbReference>
<dbReference type="Gene3D" id="3.55.50.30">
    <property type="match status" value="1"/>
</dbReference>
<proteinExistence type="predicted"/>
<comment type="caution">
    <text evidence="5">The sequence shown here is derived from an EMBL/GenBank/DDBJ whole genome shotgun (WGS) entry which is preliminary data.</text>
</comment>
<organism evidence="5 6">
    <name type="scientific">Bradyrhizobium valentinum</name>
    <dbReference type="NCBI Taxonomy" id="1518501"/>
    <lineage>
        <taxon>Bacteria</taxon>
        <taxon>Pseudomonadati</taxon>
        <taxon>Pseudomonadota</taxon>
        <taxon>Alphaproteobacteria</taxon>
        <taxon>Hyphomicrobiales</taxon>
        <taxon>Nitrobacteraceae</taxon>
        <taxon>Bradyrhizobium</taxon>
    </lineage>
</organism>
<evidence type="ECO:0000259" key="4">
    <source>
        <dbReference type="SMART" id="SM00965"/>
    </source>
</evidence>
<gene>
    <name evidence="5" type="ORF">CP49_16570</name>
</gene>
<accession>A0A0R3L6C7</accession>
<dbReference type="Pfam" id="PF13103">
    <property type="entry name" value="TonB_2"/>
    <property type="match status" value="1"/>
</dbReference>
<keyword evidence="3" id="KW-0998">Cell outer membrane</keyword>
<dbReference type="InterPro" id="IPR011662">
    <property type="entry name" value="Secretin/TonB_short_N"/>
</dbReference>
<protein>
    <submittedName>
        <fullName evidence="5">Energy transducer TonB</fullName>
    </submittedName>
</protein>
<sequence length="227" mass="24238">MVAYAVLLMAGIYAAEAEDRQVAKAGELIAFNIPRQPLAGALQAYGQATGIQVLYESNSAVGRTSGAVEGAFTADAALNLLLAETDLKVRYIRPDAITLALPSAEGVNYTPPGIPLGSSSLSLGTLRVRGTSDDAAGLQDFSQRLQMDIQNALRKNPRTRDGSYRAVLDLWIDSARTIERTELFRSTGDRDRDAAVATALRGVTVSRPTPANTPQPVRVVIVVRSLQ</sequence>
<dbReference type="STRING" id="1518501.CQ10_22510"/>
<evidence type="ECO:0000313" key="5">
    <source>
        <dbReference type="EMBL" id="KRQ90411.1"/>
    </source>
</evidence>
<dbReference type="AlphaFoldDB" id="A0A0R3L6C7"/>